<evidence type="ECO:0000259" key="11">
    <source>
        <dbReference type="PROSITE" id="PS50109"/>
    </source>
</evidence>
<feature type="domain" description="PAC" evidence="14">
    <location>
        <begin position="298"/>
        <end position="350"/>
    </location>
</feature>
<dbReference type="InterPro" id="IPR035965">
    <property type="entry name" value="PAS-like_dom_sf"/>
</dbReference>
<dbReference type="Gene3D" id="3.30.565.10">
    <property type="entry name" value="Histidine kinase-like ATPase, C-terminal domain"/>
    <property type="match status" value="1"/>
</dbReference>
<dbReference type="PROSITE" id="PS50110">
    <property type="entry name" value="RESPONSE_REGULATORY"/>
    <property type="match status" value="1"/>
</dbReference>
<dbReference type="SMART" id="SM00091">
    <property type="entry name" value="PAS"/>
    <property type="match status" value="2"/>
</dbReference>
<dbReference type="PANTHER" id="PTHR43065:SF46">
    <property type="entry name" value="C4-DICARBOXYLATE TRANSPORT SENSOR PROTEIN DCTB"/>
    <property type="match status" value="1"/>
</dbReference>
<dbReference type="InterPro" id="IPR013767">
    <property type="entry name" value="PAS_fold"/>
</dbReference>
<dbReference type="Gene3D" id="3.40.50.2300">
    <property type="match status" value="1"/>
</dbReference>
<dbReference type="AlphaFoldDB" id="A0AAW9QRL7"/>
<dbReference type="EC" id="2.7.13.3" evidence="2"/>
<feature type="coiled-coil region" evidence="10">
    <location>
        <begin position="182"/>
        <end position="241"/>
    </location>
</feature>
<dbReference type="Pfam" id="PF00072">
    <property type="entry name" value="Response_reg"/>
    <property type="match status" value="1"/>
</dbReference>
<dbReference type="SMART" id="SM00448">
    <property type="entry name" value="REC"/>
    <property type="match status" value="1"/>
</dbReference>
<reference evidence="15 16" key="1">
    <citation type="submission" date="2024-01" db="EMBL/GenBank/DDBJ databases">
        <title>Genomic insights into the taxonomy and metabolism of the cyanobacterium Pannus brasiliensis CCIBt3594.</title>
        <authorList>
            <person name="Machado M."/>
            <person name="Botero N.B."/>
            <person name="Andreote A.P.D."/>
            <person name="Feitosa A.M.T."/>
            <person name="Popin R."/>
            <person name="Sivonen K."/>
            <person name="Fiore M.F."/>
        </authorList>
    </citation>
    <scope>NUCLEOTIDE SEQUENCE [LARGE SCALE GENOMIC DNA]</scope>
    <source>
        <strain evidence="15 16">CCIBt3594</strain>
    </source>
</reference>
<dbReference type="InterPro" id="IPR011006">
    <property type="entry name" value="CheY-like_superfamily"/>
</dbReference>
<dbReference type="SMART" id="SM00086">
    <property type="entry name" value="PAC"/>
    <property type="match status" value="2"/>
</dbReference>
<dbReference type="PROSITE" id="PS50112">
    <property type="entry name" value="PAS"/>
    <property type="match status" value="2"/>
</dbReference>
<evidence type="ECO:0000256" key="9">
    <source>
        <dbReference type="PROSITE-ProRule" id="PRU00169"/>
    </source>
</evidence>
<keyword evidence="4" id="KW-0808">Transferase</keyword>
<dbReference type="SUPFAM" id="SSF47384">
    <property type="entry name" value="Homodimeric domain of signal transducing histidine kinase"/>
    <property type="match status" value="1"/>
</dbReference>
<evidence type="ECO:0000256" key="2">
    <source>
        <dbReference type="ARBA" id="ARBA00012438"/>
    </source>
</evidence>
<keyword evidence="10" id="KW-0175">Coiled coil</keyword>
<keyword evidence="8" id="KW-0902">Two-component regulatory system</keyword>
<evidence type="ECO:0000313" key="16">
    <source>
        <dbReference type="Proteomes" id="UP001328733"/>
    </source>
</evidence>
<dbReference type="Gene3D" id="3.30.450.20">
    <property type="entry name" value="PAS domain"/>
    <property type="match status" value="2"/>
</dbReference>
<gene>
    <name evidence="15" type="ORF">V0288_03195</name>
</gene>
<protein>
    <recommendedName>
        <fullName evidence="2">histidine kinase</fullName>
        <ecNumber evidence="2">2.7.13.3</ecNumber>
    </recommendedName>
</protein>
<feature type="domain" description="PAS" evidence="13">
    <location>
        <begin position="227"/>
        <end position="281"/>
    </location>
</feature>
<dbReference type="GO" id="GO:0006355">
    <property type="term" value="P:regulation of DNA-templated transcription"/>
    <property type="evidence" value="ECO:0007669"/>
    <property type="project" value="InterPro"/>
</dbReference>
<comment type="caution">
    <text evidence="15">The sequence shown here is derived from an EMBL/GenBank/DDBJ whole genome shotgun (WGS) entry which is preliminary data.</text>
</comment>
<dbReference type="NCBIfam" id="TIGR00229">
    <property type="entry name" value="sensory_box"/>
    <property type="match status" value="2"/>
</dbReference>
<dbReference type="InterPro" id="IPR036890">
    <property type="entry name" value="HATPase_C_sf"/>
</dbReference>
<evidence type="ECO:0000313" key="15">
    <source>
        <dbReference type="EMBL" id="MEG3436113.1"/>
    </source>
</evidence>
<dbReference type="SMART" id="SM00388">
    <property type="entry name" value="HisKA"/>
    <property type="match status" value="1"/>
</dbReference>
<dbReference type="InterPro" id="IPR004358">
    <property type="entry name" value="Sig_transdc_His_kin-like_C"/>
</dbReference>
<proteinExistence type="predicted"/>
<evidence type="ECO:0000259" key="13">
    <source>
        <dbReference type="PROSITE" id="PS50112"/>
    </source>
</evidence>
<dbReference type="Pfam" id="PF08448">
    <property type="entry name" value="PAS_4"/>
    <property type="match status" value="1"/>
</dbReference>
<keyword evidence="7" id="KW-0067">ATP-binding</keyword>
<dbReference type="SUPFAM" id="SSF55874">
    <property type="entry name" value="ATPase domain of HSP90 chaperone/DNA topoisomerase II/histidine kinase"/>
    <property type="match status" value="1"/>
</dbReference>
<dbReference type="SUPFAM" id="SSF55785">
    <property type="entry name" value="PYP-like sensor domain (PAS domain)"/>
    <property type="match status" value="2"/>
</dbReference>
<dbReference type="InterPro" id="IPR000014">
    <property type="entry name" value="PAS"/>
</dbReference>
<feature type="domain" description="Response regulatory" evidence="12">
    <location>
        <begin position="608"/>
        <end position="722"/>
    </location>
</feature>
<organism evidence="15 16">
    <name type="scientific">Pannus brasiliensis CCIBt3594</name>
    <dbReference type="NCBI Taxonomy" id="1427578"/>
    <lineage>
        <taxon>Bacteria</taxon>
        <taxon>Bacillati</taxon>
        <taxon>Cyanobacteriota</taxon>
        <taxon>Cyanophyceae</taxon>
        <taxon>Oscillatoriophycideae</taxon>
        <taxon>Chroococcales</taxon>
        <taxon>Microcystaceae</taxon>
        <taxon>Pannus</taxon>
    </lineage>
</organism>
<feature type="modified residue" description="4-aspartylphosphate" evidence="9">
    <location>
        <position position="659"/>
    </location>
</feature>
<keyword evidence="6" id="KW-0418">Kinase</keyword>
<name>A0AAW9QRL7_9CHRO</name>
<dbReference type="PROSITE" id="PS50109">
    <property type="entry name" value="HIS_KIN"/>
    <property type="match status" value="1"/>
</dbReference>
<dbReference type="CDD" id="cd00130">
    <property type="entry name" value="PAS"/>
    <property type="match status" value="2"/>
</dbReference>
<dbReference type="Pfam" id="PF00989">
    <property type="entry name" value="PAS"/>
    <property type="match status" value="1"/>
</dbReference>
<dbReference type="SMART" id="SM00387">
    <property type="entry name" value="HATPase_c"/>
    <property type="match status" value="1"/>
</dbReference>
<dbReference type="InterPro" id="IPR005467">
    <property type="entry name" value="His_kinase_dom"/>
</dbReference>
<dbReference type="Gene3D" id="1.10.287.130">
    <property type="match status" value="1"/>
</dbReference>
<feature type="domain" description="PAS" evidence="13">
    <location>
        <begin position="69"/>
        <end position="124"/>
    </location>
</feature>
<accession>A0AAW9QRL7</accession>
<dbReference type="Proteomes" id="UP001328733">
    <property type="component" value="Unassembled WGS sequence"/>
</dbReference>
<dbReference type="InterPro" id="IPR001610">
    <property type="entry name" value="PAC"/>
</dbReference>
<evidence type="ECO:0000256" key="7">
    <source>
        <dbReference type="ARBA" id="ARBA00022840"/>
    </source>
</evidence>
<keyword evidence="16" id="KW-1185">Reference proteome</keyword>
<dbReference type="PROSITE" id="PS50113">
    <property type="entry name" value="PAC"/>
    <property type="match status" value="2"/>
</dbReference>
<sequence length="727" mass="81141">MDLSLEIEAVYQRSLILRGRATESPARADLLEDALKELLFVLEELQLSQEELRRQNRELSATRGTVERERQRYRALFELAPDGYLVTDRAGKIREANRAVECLFSIPGEYLIDKPLLVLIDEPDRAFFPARLANLHREREWEMSLVTRAGETRVVAIAVTEIEGERAGEKALLWSLKDITGRVQMEQELRSANERLEERVEERTLELSATTERLRNKIEEHQRAEQKIREQAELIDIATDAIFVQDLDHRLRFWSKGAERLYGWTAEEVPGARVGDLLYGEPSLLEEAFRQTIERGYWQDELTQVTRSGRAIVVASRWTSIRDGSGEPKSILVVNTDITERKQLEARFYRAQRMESLGTLASGIAHDLNNVLTPILAIAQLLLFDRSNGLNEASREILPVIVDSAKRGAELVKQVVTFARGSSGERVPLAVGPVIAEVARILQQTFPKSIEIRTEIPSRTQFWVSADPSGLHQVLMNLCVNARDAMPDGGKLTFSLENRYLDPSPSRMNSYAPAGNYVAIAVADTGNGIPPDLIERIFEPFFSAKEPGRGTGLGLSTVFSVVKNHGGFIEVDSKIGEGSRFQVYLPAVEESATGGGTIEKLPFGHGESVMIVDDEPSVLQAMKIILESHNYKTLVARDGDEALALYERYRSEIRVALVDMMMPGPDGLTTLQTLGTLDPRLLMIAVSGLSTNREPAISAGANVFLSKPYTAGELLISLHDLIRESDR</sequence>
<feature type="coiled-coil region" evidence="10">
    <location>
        <begin position="31"/>
        <end position="72"/>
    </location>
</feature>
<dbReference type="GO" id="GO:0000155">
    <property type="term" value="F:phosphorelay sensor kinase activity"/>
    <property type="evidence" value="ECO:0007669"/>
    <property type="project" value="InterPro"/>
</dbReference>
<feature type="domain" description="PAC" evidence="14">
    <location>
        <begin position="139"/>
        <end position="191"/>
    </location>
</feature>
<dbReference type="Pfam" id="PF02518">
    <property type="entry name" value="HATPase_c"/>
    <property type="match status" value="1"/>
</dbReference>
<evidence type="ECO:0000256" key="3">
    <source>
        <dbReference type="ARBA" id="ARBA00022553"/>
    </source>
</evidence>
<evidence type="ECO:0000256" key="10">
    <source>
        <dbReference type="SAM" id="Coils"/>
    </source>
</evidence>
<dbReference type="InterPro" id="IPR000700">
    <property type="entry name" value="PAS-assoc_C"/>
</dbReference>
<dbReference type="InterPro" id="IPR001789">
    <property type="entry name" value="Sig_transdc_resp-reg_receiver"/>
</dbReference>
<comment type="catalytic activity">
    <reaction evidence="1">
        <text>ATP + protein L-histidine = ADP + protein N-phospho-L-histidine.</text>
        <dbReference type="EC" id="2.7.13.3"/>
    </reaction>
</comment>
<dbReference type="InterPro" id="IPR036097">
    <property type="entry name" value="HisK_dim/P_sf"/>
</dbReference>
<dbReference type="Pfam" id="PF00512">
    <property type="entry name" value="HisKA"/>
    <property type="match status" value="1"/>
</dbReference>
<evidence type="ECO:0000256" key="1">
    <source>
        <dbReference type="ARBA" id="ARBA00000085"/>
    </source>
</evidence>
<keyword evidence="5" id="KW-0547">Nucleotide-binding</keyword>
<keyword evidence="3 9" id="KW-0597">Phosphoprotein</keyword>
<evidence type="ECO:0000256" key="5">
    <source>
        <dbReference type="ARBA" id="ARBA00022741"/>
    </source>
</evidence>
<dbReference type="EMBL" id="JBAFSM010000004">
    <property type="protein sequence ID" value="MEG3436113.1"/>
    <property type="molecule type" value="Genomic_DNA"/>
</dbReference>
<dbReference type="RefSeq" id="WP_332863565.1">
    <property type="nucleotide sequence ID" value="NZ_JBAFSM010000004.1"/>
</dbReference>
<dbReference type="PANTHER" id="PTHR43065">
    <property type="entry name" value="SENSOR HISTIDINE KINASE"/>
    <property type="match status" value="1"/>
</dbReference>
<evidence type="ECO:0000259" key="12">
    <source>
        <dbReference type="PROSITE" id="PS50110"/>
    </source>
</evidence>
<dbReference type="GO" id="GO:0005524">
    <property type="term" value="F:ATP binding"/>
    <property type="evidence" value="ECO:0007669"/>
    <property type="project" value="UniProtKB-KW"/>
</dbReference>
<evidence type="ECO:0000256" key="4">
    <source>
        <dbReference type="ARBA" id="ARBA00022679"/>
    </source>
</evidence>
<dbReference type="CDD" id="cd00082">
    <property type="entry name" value="HisKA"/>
    <property type="match status" value="1"/>
</dbReference>
<dbReference type="PRINTS" id="PR00344">
    <property type="entry name" value="BCTRLSENSOR"/>
</dbReference>
<evidence type="ECO:0000256" key="6">
    <source>
        <dbReference type="ARBA" id="ARBA00022777"/>
    </source>
</evidence>
<evidence type="ECO:0000256" key="8">
    <source>
        <dbReference type="ARBA" id="ARBA00023012"/>
    </source>
</evidence>
<dbReference type="InterPro" id="IPR003594">
    <property type="entry name" value="HATPase_dom"/>
</dbReference>
<feature type="domain" description="Histidine kinase" evidence="11">
    <location>
        <begin position="363"/>
        <end position="589"/>
    </location>
</feature>
<dbReference type="InterPro" id="IPR003661">
    <property type="entry name" value="HisK_dim/P_dom"/>
</dbReference>
<dbReference type="InterPro" id="IPR013656">
    <property type="entry name" value="PAS_4"/>
</dbReference>
<dbReference type="SUPFAM" id="SSF52172">
    <property type="entry name" value="CheY-like"/>
    <property type="match status" value="1"/>
</dbReference>
<evidence type="ECO:0000259" key="14">
    <source>
        <dbReference type="PROSITE" id="PS50113"/>
    </source>
</evidence>